<evidence type="ECO:0000256" key="2">
    <source>
        <dbReference type="ARBA" id="ARBA00023033"/>
    </source>
</evidence>
<sequence length="370" mass="38940">MRVLVVGGGPAGVTAAIALGRAGIDALVLEREETDRPVGIGLALQNSPLRALDTLGLLAPVVERGFPLDAVHICAPDGTVVHRVFTEPLVPGTPPVVALSRVALAGILGEALAATPGAEIRFGTSVTALRDLGDGVEADLTDGSTERVDLVVGADGLHSSVRGLVLPDAPPPTRAGQLIWRVSAPRPPEVDRYLLTDLGPRGRVGIVPIADDELYLWFLQPDDGGPRPPEGQRLAALRERLAPFGGLVPLVAERLRPDVDHRGLAAMLLPPPWHRGRVVLIGDAAHTTTPHIAYGVGMAIEDSVVLAEELGNAASVEAALAAFSARRFERCRLVVETSLQLSRWEVDPPADPTLHHQLTGRALAALSEPL</sequence>
<dbReference type="PANTHER" id="PTHR13789:SF309">
    <property type="entry name" value="PUTATIVE (AFU_ORTHOLOGUE AFUA_6G14510)-RELATED"/>
    <property type="match status" value="1"/>
</dbReference>
<name>I4EXR7_MODI5</name>
<evidence type="ECO:0000313" key="4">
    <source>
        <dbReference type="EMBL" id="CCH88180.1"/>
    </source>
</evidence>
<dbReference type="eggNOG" id="COG0654">
    <property type="taxonomic scope" value="Bacteria"/>
</dbReference>
<keyword evidence="1" id="KW-0560">Oxidoreductase</keyword>
<dbReference type="InterPro" id="IPR050493">
    <property type="entry name" value="FAD-dep_Monooxygenase_BioMet"/>
</dbReference>
<dbReference type="GO" id="GO:0071949">
    <property type="term" value="F:FAD binding"/>
    <property type="evidence" value="ECO:0007669"/>
    <property type="project" value="InterPro"/>
</dbReference>
<dbReference type="PRINTS" id="PR00420">
    <property type="entry name" value="RNGMNOXGNASE"/>
</dbReference>
<dbReference type="AlphaFoldDB" id="I4EXR7"/>
<dbReference type="KEGG" id="mmar:MODMU_2751"/>
<reference evidence="4 5" key="1">
    <citation type="journal article" date="2012" name="J. Bacteriol.">
        <title>Genome Sequence of Radiation-Resistant Modestobacter marinus Strain BC501, a Representative Actinobacterium That Thrives on Calcareous Stone Surfaces.</title>
        <authorList>
            <person name="Normand P."/>
            <person name="Gury J."/>
            <person name="Pujic P."/>
            <person name="Chouaia B."/>
            <person name="Crotti E."/>
            <person name="Brusetti L."/>
            <person name="Daffonchio D."/>
            <person name="Vacherie B."/>
            <person name="Barbe V."/>
            <person name="Medigue C."/>
            <person name="Calteau A."/>
            <person name="Ghodhbane-Gtari F."/>
            <person name="Essoussi I."/>
            <person name="Nouioui I."/>
            <person name="Abbassi-Ghozzi I."/>
            <person name="Gtari M."/>
        </authorList>
    </citation>
    <scope>NUCLEOTIDE SEQUENCE [LARGE SCALE GENOMIC DNA]</scope>
    <source>
        <strain evidence="5">BC 501</strain>
    </source>
</reference>
<feature type="domain" description="FAD-binding" evidence="3">
    <location>
        <begin position="2"/>
        <end position="336"/>
    </location>
</feature>
<dbReference type="OrthoDB" id="9782160at2"/>
<dbReference type="GO" id="GO:0004497">
    <property type="term" value="F:monooxygenase activity"/>
    <property type="evidence" value="ECO:0007669"/>
    <property type="project" value="UniProtKB-KW"/>
</dbReference>
<dbReference type="PANTHER" id="PTHR13789">
    <property type="entry name" value="MONOOXYGENASE"/>
    <property type="match status" value="1"/>
</dbReference>
<dbReference type="EMBL" id="FO203431">
    <property type="protein sequence ID" value="CCH88180.1"/>
    <property type="molecule type" value="Genomic_DNA"/>
</dbReference>
<dbReference type="Proteomes" id="UP000006461">
    <property type="component" value="Chromosome"/>
</dbReference>
<dbReference type="InterPro" id="IPR036188">
    <property type="entry name" value="FAD/NAD-bd_sf"/>
</dbReference>
<evidence type="ECO:0000259" key="3">
    <source>
        <dbReference type="Pfam" id="PF01494"/>
    </source>
</evidence>
<dbReference type="HOGENOM" id="CLU_009665_19_5_11"/>
<dbReference type="Pfam" id="PF01494">
    <property type="entry name" value="FAD_binding_3"/>
    <property type="match status" value="1"/>
</dbReference>
<dbReference type="InterPro" id="IPR002938">
    <property type="entry name" value="FAD-bd"/>
</dbReference>
<protein>
    <submittedName>
        <fullName evidence="4">FAD-binding monooxygenase</fullName>
    </submittedName>
</protein>
<keyword evidence="5" id="KW-1185">Reference proteome</keyword>
<evidence type="ECO:0000256" key="1">
    <source>
        <dbReference type="ARBA" id="ARBA00023002"/>
    </source>
</evidence>
<dbReference type="STRING" id="477641.MODMU_2751"/>
<proteinExistence type="predicted"/>
<keyword evidence="2 4" id="KW-0503">Monooxygenase</keyword>
<organism evidence="4 5">
    <name type="scientific">Modestobacter italicus (strain DSM 44449 / CECT 9708 / BC 501)</name>
    <dbReference type="NCBI Taxonomy" id="2732864"/>
    <lineage>
        <taxon>Bacteria</taxon>
        <taxon>Bacillati</taxon>
        <taxon>Actinomycetota</taxon>
        <taxon>Actinomycetes</taxon>
        <taxon>Geodermatophilales</taxon>
        <taxon>Geodermatophilaceae</taxon>
        <taxon>Modestobacter</taxon>
    </lineage>
</organism>
<gene>
    <name evidence="4" type="ordered locus">MODMU_2751</name>
</gene>
<accession>I4EXR7</accession>
<evidence type="ECO:0000313" key="5">
    <source>
        <dbReference type="Proteomes" id="UP000006461"/>
    </source>
</evidence>
<dbReference type="Gene3D" id="3.50.50.60">
    <property type="entry name" value="FAD/NAD(P)-binding domain"/>
    <property type="match status" value="1"/>
</dbReference>
<dbReference type="SUPFAM" id="SSF51905">
    <property type="entry name" value="FAD/NAD(P)-binding domain"/>
    <property type="match status" value="1"/>
</dbReference>